<name>A0ABN6X371_9MICO</name>
<accession>A0ABN6X371</accession>
<gene>
    <name evidence="2" type="ORF">GCM10025863_10160</name>
</gene>
<evidence type="ECO:0000313" key="3">
    <source>
        <dbReference type="Proteomes" id="UP001321543"/>
    </source>
</evidence>
<dbReference type="EMBL" id="AP027728">
    <property type="protein sequence ID" value="BDZ38402.1"/>
    <property type="molecule type" value="Genomic_DNA"/>
</dbReference>
<dbReference type="Pfam" id="PF26366">
    <property type="entry name" value="DUF8094"/>
    <property type="match status" value="1"/>
</dbReference>
<proteinExistence type="predicted"/>
<protein>
    <recommendedName>
        <fullName evidence="1">DUF8094 domain-containing protein</fullName>
    </recommendedName>
</protein>
<evidence type="ECO:0000313" key="2">
    <source>
        <dbReference type="EMBL" id="BDZ38402.1"/>
    </source>
</evidence>
<keyword evidence="3" id="KW-1185">Reference proteome</keyword>
<evidence type="ECO:0000259" key="1">
    <source>
        <dbReference type="Pfam" id="PF26366"/>
    </source>
</evidence>
<dbReference type="RefSeq" id="WP_286302243.1">
    <property type="nucleotide sequence ID" value="NZ_AP027728.1"/>
</dbReference>
<sequence length="264" mass="28056">MAARKTEYTLRSKIEDRDTTLLSPAGKVPILLPEATESWPRNVLALTAAEDETKPPVLVTMTQVDPWAAYRVTSMAEMPASGEFPQVAPAWLGTTRVPAESAFLSLPPAELAGAFSDFVDAGDKSEYAGDFDDVAGQLAKAVRDSRAAVVQKAADAKADKTSKAEFKMTPADYEPLSLATLGSGAVVAVSVDDTQTVTPTNPDAVIRFGTDAQAKALTGATESSKGYITTYGIQLFFAVPAQGSNQQIRLLAYHQDLLSVKVIK</sequence>
<reference evidence="3" key="1">
    <citation type="journal article" date="2019" name="Int. J. Syst. Evol. Microbiol.">
        <title>The Global Catalogue of Microorganisms (GCM) 10K type strain sequencing project: providing services to taxonomists for standard genome sequencing and annotation.</title>
        <authorList>
            <consortium name="The Broad Institute Genomics Platform"/>
            <consortium name="The Broad Institute Genome Sequencing Center for Infectious Disease"/>
            <person name="Wu L."/>
            <person name="Ma J."/>
        </authorList>
    </citation>
    <scope>NUCLEOTIDE SEQUENCE [LARGE SCALE GENOMIC DNA]</scope>
    <source>
        <strain evidence="3">NBRC 106310</strain>
    </source>
</reference>
<organism evidence="2 3">
    <name type="scientific">Microbacterium suwonense</name>
    <dbReference type="NCBI Taxonomy" id="683047"/>
    <lineage>
        <taxon>Bacteria</taxon>
        <taxon>Bacillati</taxon>
        <taxon>Actinomycetota</taxon>
        <taxon>Actinomycetes</taxon>
        <taxon>Micrococcales</taxon>
        <taxon>Microbacteriaceae</taxon>
        <taxon>Microbacterium</taxon>
    </lineage>
</organism>
<dbReference type="Proteomes" id="UP001321543">
    <property type="component" value="Chromosome"/>
</dbReference>
<dbReference type="InterPro" id="IPR058407">
    <property type="entry name" value="DUF8094"/>
</dbReference>
<feature type="domain" description="DUF8094" evidence="1">
    <location>
        <begin position="31"/>
        <end position="258"/>
    </location>
</feature>